<keyword evidence="6" id="KW-1185">Reference proteome</keyword>
<dbReference type="Proteomes" id="UP000475249">
    <property type="component" value="Unassembled WGS sequence"/>
</dbReference>
<dbReference type="SUPFAM" id="SSF53774">
    <property type="entry name" value="Glutaminase/Asparaginase"/>
    <property type="match status" value="1"/>
</dbReference>
<dbReference type="PIRSF" id="PIRSF500176">
    <property type="entry name" value="L_ASNase"/>
    <property type="match status" value="1"/>
</dbReference>
<dbReference type="RefSeq" id="WP_161434395.1">
    <property type="nucleotide sequence ID" value="NZ_WXYO01000002.1"/>
</dbReference>
<comment type="caution">
    <text evidence="5">The sequence shown here is derived from an EMBL/GenBank/DDBJ whole genome shotgun (WGS) entry which is preliminary data.</text>
</comment>
<evidence type="ECO:0000256" key="2">
    <source>
        <dbReference type="PIRSR" id="PIRSR001220-2"/>
    </source>
</evidence>
<feature type="domain" description="L-asparaginase N-terminal" evidence="4">
    <location>
        <begin position="2"/>
        <end position="154"/>
    </location>
</feature>
<evidence type="ECO:0000259" key="4">
    <source>
        <dbReference type="Pfam" id="PF00710"/>
    </source>
</evidence>
<dbReference type="PANTHER" id="PTHR11707:SF28">
    <property type="entry name" value="60 KDA LYSOPHOSPHOLIPASE"/>
    <property type="match status" value="1"/>
</dbReference>
<gene>
    <name evidence="5" type="ORF">GTQ38_05075</name>
</gene>
<sequence>MKILFIQTGGTIDKDYPKTKGGWAFEFGEPATERILSKLDPSFEYEIHTASQKDSLEITEADRQSLADLINKEVADAYVVTHGTDTMMDTAAFLSSRVDRKVVILTGAMRPERFSNSDAPINLGVAIGAANLLDPGIYIAMHGILKSASEIQRNADNGKFY</sequence>
<dbReference type="InterPro" id="IPR027475">
    <property type="entry name" value="Asparaginase/glutaminase_AS2"/>
</dbReference>
<accession>A0A6L9E9W6</accession>
<dbReference type="SMART" id="SM00870">
    <property type="entry name" value="Asparaginase"/>
    <property type="match status" value="1"/>
</dbReference>
<dbReference type="EMBL" id="WXYO01000002">
    <property type="protein sequence ID" value="NAS11361.1"/>
    <property type="molecule type" value="Genomic_DNA"/>
</dbReference>
<name>A0A6L9E9W6_9FLAO</name>
<feature type="binding site" evidence="2">
    <location>
        <position position="55"/>
    </location>
    <ligand>
        <name>substrate</name>
    </ligand>
</feature>
<evidence type="ECO:0000256" key="1">
    <source>
        <dbReference type="PIRSR" id="PIRSR001220-1"/>
    </source>
</evidence>
<dbReference type="AlphaFoldDB" id="A0A6L9E9W6"/>
<evidence type="ECO:0000256" key="3">
    <source>
        <dbReference type="PROSITE-ProRule" id="PRU10100"/>
    </source>
</evidence>
<dbReference type="PIRSF" id="PIRSF001220">
    <property type="entry name" value="L-ASNase_gatD"/>
    <property type="match status" value="1"/>
</dbReference>
<feature type="active site" evidence="3">
    <location>
        <position position="84"/>
    </location>
</feature>
<dbReference type="PANTHER" id="PTHR11707">
    <property type="entry name" value="L-ASPARAGINASE"/>
    <property type="match status" value="1"/>
</dbReference>
<dbReference type="PRINTS" id="PR00139">
    <property type="entry name" value="ASNGLNASE"/>
</dbReference>
<dbReference type="InterPro" id="IPR036152">
    <property type="entry name" value="Asp/glu_Ase-like_sf"/>
</dbReference>
<protein>
    <submittedName>
        <fullName evidence="5">Asparaginase</fullName>
    </submittedName>
</protein>
<dbReference type="InterPro" id="IPR027474">
    <property type="entry name" value="L-asparaginase_N"/>
</dbReference>
<evidence type="ECO:0000313" key="6">
    <source>
        <dbReference type="Proteomes" id="UP000475249"/>
    </source>
</evidence>
<dbReference type="Gene3D" id="3.40.50.1170">
    <property type="entry name" value="L-asparaginase, N-terminal domain"/>
    <property type="match status" value="1"/>
</dbReference>
<dbReference type="PROSITE" id="PS51732">
    <property type="entry name" value="ASN_GLN_ASE_3"/>
    <property type="match status" value="1"/>
</dbReference>
<dbReference type="GO" id="GO:0004067">
    <property type="term" value="F:asparaginase activity"/>
    <property type="evidence" value="ECO:0007669"/>
    <property type="project" value="UniProtKB-UniRule"/>
</dbReference>
<dbReference type="PROSITE" id="PS00917">
    <property type="entry name" value="ASN_GLN_ASE_2"/>
    <property type="match status" value="1"/>
</dbReference>
<feature type="binding site" evidence="2">
    <location>
        <begin position="84"/>
        <end position="85"/>
    </location>
    <ligand>
        <name>substrate</name>
    </ligand>
</feature>
<organism evidence="5 6">
    <name type="scientific">Poritiphilus flavus</name>
    <dbReference type="NCBI Taxonomy" id="2697053"/>
    <lineage>
        <taxon>Bacteria</taxon>
        <taxon>Pseudomonadati</taxon>
        <taxon>Bacteroidota</taxon>
        <taxon>Flavobacteriia</taxon>
        <taxon>Flavobacteriales</taxon>
        <taxon>Flavobacteriaceae</taxon>
        <taxon>Poritiphilus</taxon>
    </lineage>
</organism>
<dbReference type="InterPro" id="IPR037152">
    <property type="entry name" value="L-asparaginase_N_sf"/>
</dbReference>
<evidence type="ECO:0000313" key="5">
    <source>
        <dbReference type="EMBL" id="NAS11361.1"/>
    </source>
</evidence>
<reference evidence="5 6" key="1">
    <citation type="submission" date="2020-01" db="EMBL/GenBank/DDBJ databases">
        <title>Bacteria diversity of Porities sp.</title>
        <authorList>
            <person name="Wang G."/>
        </authorList>
    </citation>
    <scope>NUCLEOTIDE SEQUENCE [LARGE SCALE GENOMIC DNA]</scope>
    <source>
        <strain evidence="5 6">R33</strain>
    </source>
</reference>
<proteinExistence type="predicted"/>
<dbReference type="Pfam" id="PF00710">
    <property type="entry name" value="Asparaginase"/>
    <property type="match status" value="1"/>
</dbReference>
<feature type="active site" description="O-isoaspartyl threonine intermediate" evidence="1">
    <location>
        <position position="11"/>
    </location>
</feature>
<dbReference type="InterPro" id="IPR006034">
    <property type="entry name" value="Asparaginase/glutaminase-like"/>
</dbReference>